<name>A0A8T4GG88_9EURY</name>
<accession>A0A8T4GG88</accession>
<dbReference type="RefSeq" id="WP_209485172.1">
    <property type="nucleotide sequence ID" value="NZ_JAGGKQ010000011.1"/>
</dbReference>
<evidence type="ECO:0000256" key="1">
    <source>
        <dbReference type="SAM" id="Phobius"/>
    </source>
</evidence>
<proteinExistence type="predicted"/>
<protein>
    <submittedName>
        <fullName evidence="2">Putative membrane protein</fullName>
    </submittedName>
</protein>
<feature type="transmembrane region" description="Helical" evidence="1">
    <location>
        <begin position="43"/>
        <end position="62"/>
    </location>
</feature>
<comment type="caution">
    <text evidence="2">The sequence shown here is derived from an EMBL/GenBank/DDBJ whole genome shotgun (WGS) entry which is preliminary data.</text>
</comment>
<dbReference type="AlphaFoldDB" id="A0A8T4GG88"/>
<dbReference type="Pfam" id="PF09946">
    <property type="entry name" value="DUF2178"/>
    <property type="match status" value="1"/>
</dbReference>
<gene>
    <name evidence="2" type="ORF">J2751_001753</name>
</gene>
<keyword evidence="1" id="KW-1133">Transmembrane helix</keyword>
<feature type="transmembrane region" description="Helical" evidence="1">
    <location>
        <begin position="21"/>
        <end position="37"/>
    </location>
</feature>
<keyword evidence="1" id="KW-0472">Membrane</keyword>
<dbReference type="EMBL" id="JAGGKQ010000011">
    <property type="protein sequence ID" value="MBP1922739.1"/>
    <property type="molecule type" value="Genomic_DNA"/>
</dbReference>
<feature type="transmembrane region" description="Helical" evidence="1">
    <location>
        <begin position="115"/>
        <end position="134"/>
    </location>
</feature>
<organism evidence="2 3">
    <name type="scientific">Halorubrum alkaliphilum</name>
    <dbReference type="NCBI Taxonomy" id="261290"/>
    <lineage>
        <taxon>Archaea</taxon>
        <taxon>Methanobacteriati</taxon>
        <taxon>Methanobacteriota</taxon>
        <taxon>Stenosarchaea group</taxon>
        <taxon>Halobacteria</taxon>
        <taxon>Halobacteriales</taxon>
        <taxon>Haloferacaceae</taxon>
        <taxon>Halorubrum</taxon>
    </lineage>
</organism>
<dbReference type="InterPro" id="IPR019235">
    <property type="entry name" value="DUF2178_TM"/>
</dbReference>
<keyword evidence="1" id="KW-0812">Transmembrane</keyword>
<feature type="transmembrane region" description="Helical" evidence="1">
    <location>
        <begin position="82"/>
        <end position="103"/>
    </location>
</feature>
<evidence type="ECO:0000313" key="3">
    <source>
        <dbReference type="Proteomes" id="UP000823588"/>
    </source>
</evidence>
<dbReference type="OrthoDB" id="324434at2157"/>
<evidence type="ECO:0000313" key="2">
    <source>
        <dbReference type="EMBL" id="MBP1922739.1"/>
    </source>
</evidence>
<dbReference type="Proteomes" id="UP000823588">
    <property type="component" value="Unassembled WGS sequence"/>
</dbReference>
<sequence length="138" mass="15529">MNEHEISATKRLSRRKRYKQLMYGLLLGGILALWTGMYLDRFLVGVLLYWGGFFGMIAVWQLSSVTLYDERDTAIERKASDYTLGVFAFVFVLGVPGGIALEAGGILELPAAFDGAMWTLFAIYVVFAVVYTVLRRRS</sequence>
<reference evidence="2" key="1">
    <citation type="submission" date="2021-03" db="EMBL/GenBank/DDBJ databases">
        <title>Genomic Encyclopedia of Type Strains, Phase IV (KMG-IV): sequencing the most valuable type-strain genomes for metagenomic binning, comparative biology and taxonomic classification.</title>
        <authorList>
            <person name="Goeker M."/>
        </authorList>
    </citation>
    <scope>NUCLEOTIDE SEQUENCE</scope>
    <source>
        <strain evidence="2">DSM 23564</strain>
    </source>
</reference>
<keyword evidence="3" id="KW-1185">Reference proteome</keyword>